<comment type="caution">
    <text evidence="1">The sequence shown here is derived from an EMBL/GenBank/DDBJ whole genome shotgun (WGS) entry which is preliminary data.</text>
</comment>
<organism evidence="1 2">
    <name type="scientific">Sphingomonas rustica</name>
    <dbReference type="NCBI Taxonomy" id="3103142"/>
    <lineage>
        <taxon>Bacteria</taxon>
        <taxon>Pseudomonadati</taxon>
        <taxon>Pseudomonadota</taxon>
        <taxon>Alphaproteobacteria</taxon>
        <taxon>Sphingomonadales</taxon>
        <taxon>Sphingomonadaceae</taxon>
        <taxon>Sphingomonas</taxon>
    </lineage>
</organism>
<accession>A0ABV0B4E3</accession>
<name>A0ABV0B4E3_9SPHN</name>
<dbReference type="GO" id="GO:0051213">
    <property type="term" value="F:dioxygenase activity"/>
    <property type="evidence" value="ECO:0007669"/>
    <property type="project" value="UniProtKB-KW"/>
</dbReference>
<keyword evidence="1" id="KW-0560">Oxidoreductase</keyword>
<dbReference type="EMBL" id="JBDIZK010000002">
    <property type="protein sequence ID" value="MEN3746439.1"/>
    <property type="molecule type" value="Genomic_DNA"/>
</dbReference>
<dbReference type="Gene3D" id="2.60.120.10">
    <property type="entry name" value="Jelly Rolls"/>
    <property type="match status" value="1"/>
</dbReference>
<reference evidence="1 2" key="1">
    <citation type="submission" date="2024-05" db="EMBL/GenBank/DDBJ databases">
        <title>Sphingomonas sp. HF-S3 16S ribosomal RNA gene Genome sequencing and assembly.</title>
        <authorList>
            <person name="Lee H."/>
        </authorList>
    </citation>
    <scope>NUCLEOTIDE SEQUENCE [LARGE SCALE GENOMIC DNA]</scope>
    <source>
        <strain evidence="1 2">HF-S3</strain>
    </source>
</reference>
<gene>
    <name evidence="1" type="ORF">TPR58_04610</name>
</gene>
<evidence type="ECO:0000313" key="1">
    <source>
        <dbReference type="EMBL" id="MEN3746439.1"/>
    </source>
</evidence>
<dbReference type="CDD" id="cd10548">
    <property type="entry name" value="cupin_CDO"/>
    <property type="match status" value="1"/>
</dbReference>
<keyword evidence="1" id="KW-0223">Dioxygenase</keyword>
<sequence>MANAIGDFMSVPARLLLGAGEGDEAGEPRKARLPVTGQGTIAFAVAQRRRFSVVLRAECWGAPGYRWDVGFGEVTLSTFRDGEWHALVRLDVGPGWMPEVGLDADPLCPYWFSIDCHNRRLRYGKGEMRLETMLLDYELAPKPADGSPDPLHWLCEVATVDLRAEIRGEAEIWRDPVTWATPMRVVSPDEITMDDVARTTDRVAVPANLTPACQQLFENVAGKSFVLDTPDFPDFSKAIANSIATEGLWCFEKLKEKASEFGEPDPLATYLRITLGGNQGESPGIPFVMEIWPSRHYSPIHDHGGADAVIKVLHGAINVHLFPMLSCHHKKPFGTQVFGTNEVAWISARLNQFHMLENTGAEPCITIQCYQYAATNDVHWPYFDYLQKWDIARFDPNSDADYLWFKNKMREEWRDY</sequence>
<evidence type="ECO:0000313" key="2">
    <source>
        <dbReference type="Proteomes" id="UP001427805"/>
    </source>
</evidence>
<dbReference type="RefSeq" id="WP_346245438.1">
    <property type="nucleotide sequence ID" value="NZ_JBDIZK010000002.1"/>
</dbReference>
<keyword evidence="2" id="KW-1185">Reference proteome</keyword>
<dbReference type="InterPro" id="IPR014710">
    <property type="entry name" value="RmlC-like_jellyroll"/>
</dbReference>
<proteinExistence type="predicted"/>
<protein>
    <submittedName>
        <fullName evidence="1">Cysteine dioxygenase family protein</fullName>
    </submittedName>
</protein>
<dbReference type="Proteomes" id="UP001427805">
    <property type="component" value="Unassembled WGS sequence"/>
</dbReference>
<dbReference type="SUPFAM" id="SSF51182">
    <property type="entry name" value="RmlC-like cupins"/>
    <property type="match status" value="1"/>
</dbReference>
<dbReference type="InterPro" id="IPR011051">
    <property type="entry name" value="RmlC_Cupin_sf"/>
</dbReference>